<dbReference type="OrthoDB" id="2148342at2759"/>
<feature type="compositionally biased region" description="Low complexity" evidence="1">
    <location>
        <begin position="310"/>
        <end position="324"/>
    </location>
</feature>
<dbReference type="Proteomes" id="UP000269721">
    <property type="component" value="Unassembled WGS sequence"/>
</dbReference>
<reference evidence="3" key="1">
    <citation type="journal article" date="2018" name="Nat. Microbiol.">
        <title>Leveraging single-cell genomics to expand the fungal tree of life.</title>
        <authorList>
            <person name="Ahrendt S.R."/>
            <person name="Quandt C.A."/>
            <person name="Ciobanu D."/>
            <person name="Clum A."/>
            <person name="Salamov A."/>
            <person name="Andreopoulos B."/>
            <person name="Cheng J.F."/>
            <person name="Woyke T."/>
            <person name="Pelin A."/>
            <person name="Henrissat B."/>
            <person name="Reynolds N.K."/>
            <person name="Benny G.L."/>
            <person name="Smith M.E."/>
            <person name="James T.Y."/>
            <person name="Grigoriev I.V."/>
        </authorList>
    </citation>
    <scope>NUCLEOTIDE SEQUENCE [LARGE SCALE GENOMIC DNA]</scope>
</reference>
<name>A0A4P9W2G5_9FUNG</name>
<dbReference type="InterPro" id="IPR025663">
    <property type="entry name" value="AKAP_28"/>
</dbReference>
<feature type="compositionally biased region" description="Basic and acidic residues" evidence="1">
    <location>
        <begin position="69"/>
        <end position="81"/>
    </location>
</feature>
<protein>
    <submittedName>
        <fullName evidence="2">Uncharacterized protein</fullName>
    </submittedName>
</protein>
<organism evidence="2 3">
    <name type="scientific">Blyttiomyces helicus</name>
    <dbReference type="NCBI Taxonomy" id="388810"/>
    <lineage>
        <taxon>Eukaryota</taxon>
        <taxon>Fungi</taxon>
        <taxon>Fungi incertae sedis</taxon>
        <taxon>Chytridiomycota</taxon>
        <taxon>Chytridiomycota incertae sedis</taxon>
        <taxon>Chytridiomycetes</taxon>
        <taxon>Chytridiomycetes incertae sedis</taxon>
        <taxon>Blyttiomyces</taxon>
    </lineage>
</organism>
<feature type="compositionally biased region" description="Basic and acidic residues" evidence="1">
    <location>
        <begin position="160"/>
        <end position="176"/>
    </location>
</feature>
<dbReference type="Pfam" id="PF14469">
    <property type="entry name" value="AKAP28"/>
    <property type="match status" value="1"/>
</dbReference>
<gene>
    <name evidence="2" type="ORF">BDK51DRAFT_48462</name>
</gene>
<dbReference type="AlphaFoldDB" id="A0A4P9W2G5"/>
<feature type="compositionally biased region" description="Low complexity" evidence="1">
    <location>
        <begin position="144"/>
        <end position="159"/>
    </location>
</feature>
<feature type="compositionally biased region" description="Basic and acidic residues" evidence="1">
    <location>
        <begin position="193"/>
        <end position="209"/>
    </location>
</feature>
<evidence type="ECO:0000313" key="3">
    <source>
        <dbReference type="Proteomes" id="UP000269721"/>
    </source>
</evidence>
<keyword evidence="3" id="KW-1185">Reference proteome</keyword>
<sequence>MEVTYMREEHLGRLEVEGLKTVQTLLDFWGATCFAVNVSPSAAQIKGAAAARDSSAEGREVPDSDGEGEERAYDEGEREMVVEEQEGVDGEGESEGGESGQAEDVEESVPSVNEEDAGAAGNDVALLSPLHSEDPTPVSSRNTSSDSLPQDSSSLPSDDPATHADHVEPAGPRETESMDDPATAAAVDAEPAALRETESTDDPATRGEDAEPTAAQRKTESHDDPATAAAGDAEPSALRKTDSTDDPATREEDVEPAAALRKTESTASRPSSSPVSRAGTRPGSRENLTRLSAADAKEALLPVLPPLPSAAVHHASRTSSASSATRDRTPEWKWHARTVKGGRRARRQRVSEEREMDKDVATFLAVWSQPTSKQPVPRATARVWFTYRLARDWEEGVGLGNV</sequence>
<feature type="compositionally biased region" description="Low complexity" evidence="1">
    <location>
        <begin position="180"/>
        <end position="192"/>
    </location>
</feature>
<accession>A0A4P9W2G5</accession>
<evidence type="ECO:0000256" key="1">
    <source>
        <dbReference type="SAM" id="MobiDB-lite"/>
    </source>
</evidence>
<proteinExistence type="predicted"/>
<feature type="compositionally biased region" description="Acidic residues" evidence="1">
    <location>
        <begin position="82"/>
        <end position="117"/>
    </location>
</feature>
<feature type="region of interest" description="Disordered" evidence="1">
    <location>
        <begin position="46"/>
        <end position="293"/>
    </location>
</feature>
<evidence type="ECO:0000313" key="2">
    <source>
        <dbReference type="EMBL" id="RKO84978.1"/>
    </source>
</evidence>
<feature type="compositionally biased region" description="Low complexity" evidence="1">
    <location>
        <begin position="265"/>
        <end position="278"/>
    </location>
</feature>
<dbReference type="EMBL" id="KZ999533">
    <property type="protein sequence ID" value="RKO84978.1"/>
    <property type="molecule type" value="Genomic_DNA"/>
</dbReference>
<feature type="compositionally biased region" description="Basic and acidic residues" evidence="1">
    <location>
        <begin position="237"/>
        <end position="251"/>
    </location>
</feature>
<feature type="region of interest" description="Disordered" evidence="1">
    <location>
        <begin position="310"/>
        <end position="331"/>
    </location>
</feature>